<evidence type="ECO:0000313" key="4">
    <source>
        <dbReference type="Proteomes" id="UP001519295"/>
    </source>
</evidence>
<name>A0ABS4VLY8_9PSEU</name>
<reference evidence="3 4" key="1">
    <citation type="submission" date="2021-03" db="EMBL/GenBank/DDBJ databases">
        <title>Sequencing the genomes of 1000 actinobacteria strains.</title>
        <authorList>
            <person name="Klenk H.-P."/>
        </authorList>
    </citation>
    <scope>NUCLEOTIDE SEQUENCE [LARGE SCALE GENOMIC DNA]</scope>
    <source>
        <strain evidence="3 4">DSM 45256</strain>
    </source>
</reference>
<keyword evidence="2" id="KW-1133">Transmembrane helix</keyword>
<evidence type="ECO:0000256" key="2">
    <source>
        <dbReference type="SAM" id="Phobius"/>
    </source>
</evidence>
<organism evidence="3 4">
    <name type="scientific">Pseudonocardia parietis</name>
    <dbReference type="NCBI Taxonomy" id="570936"/>
    <lineage>
        <taxon>Bacteria</taxon>
        <taxon>Bacillati</taxon>
        <taxon>Actinomycetota</taxon>
        <taxon>Actinomycetes</taxon>
        <taxon>Pseudonocardiales</taxon>
        <taxon>Pseudonocardiaceae</taxon>
        <taxon>Pseudonocardia</taxon>
    </lineage>
</organism>
<keyword evidence="2" id="KW-0472">Membrane</keyword>
<protein>
    <submittedName>
        <fullName evidence="3">UPF0716 protein FxsA</fullName>
    </submittedName>
</protein>
<accession>A0ABS4VLY8</accession>
<dbReference type="Proteomes" id="UP001519295">
    <property type="component" value="Unassembled WGS sequence"/>
</dbReference>
<dbReference type="PANTHER" id="PTHR35335">
    <property type="entry name" value="UPF0716 PROTEIN FXSA"/>
    <property type="match status" value="1"/>
</dbReference>
<proteinExistence type="predicted"/>
<evidence type="ECO:0000256" key="1">
    <source>
        <dbReference type="SAM" id="MobiDB-lite"/>
    </source>
</evidence>
<dbReference type="Pfam" id="PF04186">
    <property type="entry name" value="FxsA"/>
    <property type="match status" value="1"/>
</dbReference>
<keyword evidence="2" id="KW-0812">Transmembrane</keyword>
<dbReference type="RefSeq" id="WP_210024927.1">
    <property type="nucleotide sequence ID" value="NZ_JAGINU010000001.1"/>
</dbReference>
<dbReference type="EMBL" id="JAGINU010000001">
    <property type="protein sequence ID" value="MBP2364942.1"/>
    <property type="molecule type" value="Genomic_DNA"/>
</dbReference>
<evidence type="ECO:0000313" key="3">
    <source>
        <dbReference type="EMBL" id="MBP2364942.1"/>
    </source>
</evidence>
<dbReference type="InterPro" id="IPR007313">
    <property type="entry name" value="FxsA"/>
</dbReference>
<sequence length="193" mass="19669">MLVRSTGMPFVLLYVVLEVVAIAGLIAWIGLGWTLLVLLAGSVLGLLLARSEGARAARALATAVQRGKLAHEEATDGLLIAIGGVLLFIPGLITDVLGLALVFPPTRALARRRMVRAAERAAPGLRTARIRYGATVVDGETVPEPGSGAGPSGRPPLVTGPDGSRGPAGPGGNGGSGPVIEGEIVDGPDHRDR</sequence>
<keyword evidence="4" id="KW-1185">Reference proteome</keyword>
<dbReference type="PANTHER" id="PTHR35335:SF1">
    <property type="entry name" value="UPF0716 PROTEIN FXSA"/>
    <property type="match status" value="1"/>
</dbReference>
<feature type="region of interest" description="Disordered" evidence="1">
    <location>
        <begin position="136"/>
        <end position="193"/>
    </location>
</feature>
<feature type="compositionally biased region" description="Gly residues" evidence="1">
    <location>
        <begin position="166"/>
        <end position="177"/>
    </location>
</feature>
<gene>
    <name evidence="3" type="ORF">JOF36_000638</name>
</gene>
<feature type="transmembrane region" description="Helical" evidence="2">
    <location>
        <begin position="12"/>
        <end position="40"/>
    </location>
</feature>
<comment type="caution">
    <text evidence="3">The sequence shown here is derived from an EMBL/GenBank/DDBJ whole genome shotgun (WGS) entry which is preliminary data.</text>
</comment>
<feature type="transmembrane region" description="Helical" evidence="2">
    <location>
        <begin position="78"/>
        <end position="103"/>
    </location>
</feature>
<dbReference type="NCBIfam" id="NF008528">
    <property type="entry name" value="PRK11463.1-2"/>
    <property type="match status" value="1"/>
</dbReference>